<evidence type="ECO:0000313" key="3">
    <source>
        <dbReference type="Proteomes" id="UP001218188"/>
    </source>
</evidence>
<name>A0AAD6SFD8_9AGAR</name>
<protein>
    <submittedName>
        <fullName evidence="2">Uncharacterized protein</fullName>
    </submittedName>
</protein>
<feature type="compositionally biased region" description="Polar residues" evidence="1">
    <location>
        <begin position="1"/>
        <end position="13"/>
    </location>
</feature>
<sequence>MSSITQSFPTTSNGELATAGELTTTTTLTEIAHACTHAEKQAQQEAAEDLLLANNYFERIGRRQRIHEYAVHRHLKLINKSSLRMVIETFNSLHESESQVPPPLGAFDAKAAIARGRAIAFSEGTTEAERAWAYGHTNEFTDEATWADEVTSKVLMTTEGRRRDVLEDYHRSSDTGASNFEEAKLALERIQSIARRLRPKRECEFSEVAPLFSFFTFSPDFGQTAAKVDTLVE</sequence>
<gene>
    <name evidence="2" type="ORF">C8F04DRAFT_1191853</name>
</gene>
<evidence type="ECO:0000313" key="2">
    <source>
        <dbReference type="EMBL" id="KAJ7025060.1"/>
    </source>
</evidence>
<feature type="region of interest" description="Disordered" evidence="1">
    <location>
        <begin position="1"/>
        <end position="20"/>
    </location>
</feature>
<evidence type="ECO:0000256" key="1">
    <source>
        <dbReference type="SAM" id="MobiDB-lite"/>
    </source>
</evidence>
<proteinExistence type="predicted"/>
<dbReference type="AlphaFoldDB" id="A0AAD6SFD8"/>
<reference evidence="2" key="1">
    <citation type="submission" date="2023-03" db="EMBL/GenBank/DDBJ databases">
        <title>Massive genome expansion in bonnet fungi (Mycena s.s.) driven by repeated elements and novel gene families across ecological guilds.</title>
        <authorList>
            <consortium name="Lawrence Berkeley National Laboratory"/>
            <person name="Harder C.B."/>
            <person name="Miyauchi S."/>
            <person name="Viragh M."/>
            <person name="Kuo A."/>
            <person name="Thoen E."/>
            <person name="Andreopoulos B."/>
            <person name="Lu D."/>
            <person name="Skrede I."/>
            <person name="Drula E."/>
            <person name="Henrissat B."/>
            <person name="Morin E."/>
            <person name="Kohler A."/>
            <person name="Barry K."/>
            <person name="LaButti K."/>
            <person name="Morin E."/>
            <person name="Salamov A."/>
            <person name="Lipzen A."/>
            <person name="Mereny Z."/>
            <person name="Hegedus B."/>
            <person name="Baldrian P."/>
            <person name="Stursova M."/>
            <person name="Weitz H."/>
            <person name="Taylor A."/>
            <person name="Grigoriev I.V."/>
            <person name="Nagy L.G."/>
            <person name="Martin F."/>
            <person name="Kauserud H."/>
        </authorList>
    </citation>
    <scope>NUCLEOTIDE SEQUENCE</scope>
    <source>
        <strain evidence="2">CBHHK200</strain>
    </source>
</reference>
<dbReference type="EMBL" id="JARJCM010000160">
    <property type="protein sequence ID" value="KAJ7025060.1"/>
    <property type="molecule type" value="Genomic_DNA"/>
</dbReference>
<dbReference type="Proteomes" id="UP001218188">
    <property type="component" value="Unassembled WGS sequence"/>
</dbReference>
<keyword evidence="3" id="KW-1185">Reference proteome</keyword>
<organism evidence="2 3">
    <name type="scientific">Mycena alexandri</name>
    <dbReference type="NCBI Taxonomy" id="1745969"/>
    <lineage>
        <taxon>Eukaryota</taxon>
        <taxon>Fungi</taxon>
        <taxon>Dikarya</taxon>
        <taxon>Basidiomycota</taxon>
        <taxon>Agaricomycotina</taxon>
        <taxon>Agaricomycetes</taxon>
        <taxon>Agaricomycetidae</taxon>
        <taxon>Agaricales</taxon>
        <taxon>Marasmiineae</taxon>
        <taxon>Mycenaceae</taxon>
        <taxon>Mycena</taxon>
    </lineage>
</organism>
<comment type="caution">
    <text evidence="2">The sequence shown here is derived from an EMBL/GenBank/DDBJ whole genome shotgun (WGS) entry which is preliminary data.</text>
</comment>
<accession>A0AAD6SFD8</accession>